<accession>A0A1Y2CUG4</accession>
<feature type="compositionally biased region" description="Basic and acidic residues" evidence="1">
    <location>
        <begin position="76"/>
        <end position="95"/>
    </location>
</feature>
<feature type="region of interest" description="Disordered" evidence="1">
    <location>
        <begin position="76"/>
        <end position="108"/>
    </location>
</feature>
<name>A0A1Y2CUG4_9FUNG</name>
<proteinExistence type="predicted"/>
<sequence length="108" mass="12658">MISYFVFSIIESLAISEFQKLKEKELSIIVDESKKKLNIKGPDMQVITEVADVAFNYINSKLNNFDKTESMEDLKSEIDMTNNRPKEQNNITDKRSKPRKSKLYKNKY</sequence>
<organism evidence="2 3">
    <name type="scientific">Neocallimastix californiae</name>
    <dbReference type="NCBI Taxonomy" id="1754190"/>
    <lineage>
        <taxon>Eukaryota</taxon>
        <taxon>Fungi</taxon>
        <taxon>Fungi incertae sedis</taxon>
        <taxon>Chytridiomycota</taxon>
        <taxon>Chytridiomycota incertae sedis</taxon>
        <taxon>Neocallimastigomycetes</taxon>
        <taxon>Neocallimastigales</taxon>
        <taxon>Neocallimastigaceae</taxon>
        <taxon>Neocallimastix</taxon>
    </lineage>
</organism>
<comment type="caution">
    <text evidence="2">The sequence shown here is derived from an EMBL/GenBank/DDBJ whole genome shotgun (WGS) entry which is preliminary data.</text>
</comment>
<dbReference type="STRING" id="1754190.A0A1Y2CUG4"/>
<gene>
    <name evidence="2" type="ORF">LY90DRAFT_292323</name>
</gene>
<dbReference type="Proteomes" id="UP000193920">
    <property type="component" value="Unassembled WGS sequence"/>
</dbReference>
<keyword evidence="3" id="KW-1185">Reference proteome</keyword>
<evidence type="ECO:0000313" key="3">
    <source>
        <dbReference type="Proteomes" id="UP000193920"/>
    </source>
</evidence>
<protein>
    <submittedName>
        <fullName evidence="2">Uncharacterized protein</fullName>
    </submittedName>
</protein>
<dbReference type="AlphaFoldDB" id="A0A1Y2CUG4"/>
<evidence type="ECO:0000313" key="2">
    <source>
        <dbReference type="EMBL" id="ORY50607.1"/>
    </source>
</evidence>
<feature type="compositionally biased region" description="Basic residues" evidence="1">
    <location>
        <begin position="96"/>
        <end position="108"/>
    </location>
</feature>
<reference evidence="2 3" key="1">
    <citation type="submission" date="2016-08" db="EMBL/GenBank/DDBJ databases">
        <title>A Parts List for Fungal Cellulosomes Revealed by Comparative Genomics.</title>
        <authorList>
            <consortium name="DOE Joint Genome Institute"/>
            <person name="Haitjema C.H."/>
            <person name="Gilmore S.P."/>
            <person name="Henske J.K."/>
            <person name="Solomon K.V."/>
            <person name="De Groot R."/>
            <person name="Kuo A."/>
            <person name="Mondo S.J."/>
            <person name="Salamov A.A."/>
            <person name="Labutti K."/>
            <person name="Zhao Z."/>
            <person name="Chiniquy J."/>
            <person name="Barry K."/>
            <person name="Brewer H.M."/>
            <person name="Purvine S.O."/>
            <person name="Wright A.T."/>
            <person name="Boxma B."/>
            <person name="Van Alen T."/>
            <person name="Hackstein J.H."/>
            <person name="Baker S.E."/>
            <person name="Grigoriev I.V."/>
            <person name="O'Malley M.A."/>
        </authorList>
    </citation>
    <scope>NUCLEOTIDE SEQUENCE [LARGE SCALE GENOMIC DNA]</scope>
    <source>
        <strain evidence="2 3">G1</strain>
    </source>
</reference>
<dbReference type="EMBL" id="MCOG01000097">
    <property type="protein sequence ID" value="ORY50607.1"/>
    <property type="molecule type" value="Genomic_DNA"/>
</dbReference>
<evidence type="ECO:0000256" key="1">
    <source>
        <dbReference type="SAM" id="MobiDB-lite"/>
    </source>
</evidence>